<accession>A0ABT8KJ97</accession>
<reference evidence="1" key="1">
    <citation type="submission" date="2023-06" db="EMBL/GenBank/DDBJ databases">
        <title>Genomic of Parafulvivirga corallium.</title>
        <authorList>
            <person name="Wang G."/>
        </authorList>
    </citation>
    <scope>NUCLEOTIDE SEQUENCE</scope>
    <source>
        <strain evidence="1">BMA10</strain>
    </source>
</reference>
<dbReference type="RefSeq" id="WP_346750364.1">
    <property type="nucleotide sequence ID" value="NZ_JAUJEA010000001.1"/>
</dbReference>
<proteinExistence type="predicted"/>
<protein>
    <submittedName>
        <fullName evidence="1">YdeI/OmpD-associated family protein</fullName>
    </submittedName>
</protein>
<keyword evidence="2" id="KW-1185">Reference proteome</keyword>
<name>A0ABT8KJ97_9BACT</name>
<organism evidence="1 2">
    <name type="scientific">Splendidivirga corallicola</name>
    <dbReference type="NCBI Taxonomy" id="3051826"/>
    <lineage>
        <taxon>Bacteria</taxon>
        <taxon>Pseudomonadati</taxon>
        <taxon>Bacteroidota</taxon>
        <taxon>Cytophagia</taxon>
        <taxon>Cytophagales</taxon>
        <taxon>Splendidivirgaceae</taxon>
        <taxon>Splendidivirga</taxon>
    </lineage>
</organism>
<dbReference type="Proteomes" id="UP001172082">
    <property type="component" value="Unassembled WGS sequence"/>
</dbReference>
<evidence type="ECO:0000313" key="1">
    <source>
        <dbReference type="EMBL" id="MDN5200339.1"/>
    </source>
</evidence>
<comment type="caution">
    <text evidence="1">The sequence shown here is derived from an EMBL/GenBank/DDBJ whole genome shotgun (WGS) entry which is preliminary data.</text>
</comment>
<gene>
    <name evidence="1" type="ORF">QQ008_03180</name>
</gene>
<dbReference type="EMBL" id="JAUJEA010000001">
    <property type="protein sequence ID" value="MDN5200339.1"/>
    <property type="molecule type" value="Genomic_DNA"/>
</dbReference>
<sequence length="194" mass="22968">MEPTFFEKQADLREWFEKNHNKVEALWVGYYKKGTGIPSIDWSQSVDEAICFGWIDGIRKKIDDQTYKIRFTPRKPRSHWSAVNIEKVQQLTKLGLMKPEGLAAYKKRDEKRSGQASYEQAHVALDKDYEKEIQKNKKAWEYFENMAPYYRKATIHWVMSAKKEETRLKRLDVLIKSSEEGQKIPPMRYGDKKA</sequence>
<dbReference type="Pfam" id="PF13376">
    <property type="entry name" value="OmdA"/>
    <property type="match status" value="1"/>
</dbReference>
<evidence type="ECO:0000313" key="2">
    <source>
        <dbReference type="Proteomes" id="UP001172082"/>
    </source>
</evidence>